<dbReference type="PANTHER" id="PTHR37291">
    <property type="entry name" value="5-METHYLCYTOSINE-SPECIFIC RESTRICTION ENZYME B"/>
    <property type="match status" value="1"/>
</dbReference>
<accession>A0A699RS95</accession>
<sequence>MVAHYGGNDEALRQAYEQYRQQGQIGFVSFHQSFGYEDFVEGIKPVLADAEDADEAATGLGYRVEAGIFKAMAERATYALHVQRQVRLADTGNLRPLAQLDFDELFTLFINQLRKQLEHSPDGIVESENRYVFVISEIKDGKNIRVTYRHQGRGKAAWVTKENIKNIYNDIIKRRRYSNIPLAEDYDTLSWISNQQAIDAVFYLFKRFENRVKGAEGSEFLTISGQP</sequence>
<comment type="caution">
    <text evidence="1">The sequence shown here is derived from an EMBL/GenBank/DDBJ whole genome shotgun (WGS) entry which is preliminary data.</text>
</comment>
<name>A0A699RS95_TANCI</name>
<gene>
    <name evidence="1" type="ORF">Tci_861470</name>
</gene>
<reference evidence="1" key="1">
    <citation type="journal article" date="2019" name="Sci. Rep.">
        <title>Draft genome of Tanacetum cinerariifolium, the natural source of mosquito coil.</title>
        <authorList>
            <person name="Yamashiro T."/>
            <person name="Shiraishi A."/>
            <person name="Satake H."/>
            <person name="Nakayama K."/>
        </authorList>
    </citation>
    <scope>NUCLEOTIDE SEQUENCE</scope>
</reference>
<dbReference type="AlphaFoldDB" id="A0A699RS95"/>
<proteinExistence type="predicted"/>
<protein>
    <submittedName>
        <fullName evidence="1">Uncharacterized protein</fullName>
    </submittedName>
</protein>
<evidence type="ECO:0000313" key="1">
    <source>
        <dbReference type="EMBL" id="GFC89500.1"/>
    </source>
</evidence>
<dbReference type="InterPro" id="IPR052934">
    <property type="entry name" value="Methyl-DNA_Rec/Restrict_Enz"/>
</dbReference>
<feature type="non-terminal residue" evidence="1">
    <location>
        <position position="227"/>
    </location>
</feature>
<organism evidence="1">
    <name type="scientific">Tanacetum cinerariifolium</name>
    <name type="common">Dalmatian daisy</name>
    <name type="synonym">Chrysanthemum cinerariifolium</name>
    <dbReference type="NCBI Taxonomy" id="118510"/>
    <lineage>
        <taxon>Eukaryota</taxon>
        <taxon>Viridiplantae</taxon>
        <taxon>Streptophyta</taxon>
        <taxon>Embryophyta</taxon>
        <taxon>Tracheophyta</taxon>
        <taxon>Spermatophyta</taxon>
        <taxon>Magnoliopsida</taxon>
        <taxon>eudicotyledons</taxon>
        <taxon>Gunneridae</taxon>
        <taxon>Pentapetalae</taxon>
        <taxon>asterids</taxon>
        <taxon>campanulids</taxon>
        <taxon>Asterales</taxon>
        <taxon>Asteraceae</taxon>
        <taxon>Asteroideae</taxon>
        <taxon>Anthemideae</taxon>
        <taxon>Anthemidinae</taxon>
        <taxon>Tanacetum</taxon>
    </lineage>
</organism>
<dbReference type="EMBL" id="BKCJ011121243">
    <property type="protein sequence ID" value="GFC89500.1"/>
    <property type="molecule type" value="Genomic_DNA"/>
</dbReference>
<dbReference type="PANTHER" id="PTHR37291:SF1">
    <property type="entry name" value="TYPE IV METHYL-DIRECTED RESTRICTION ENZYME ECOKMCRB SUBUNIT"/>
    <property type="match status" value="1"/>
</dbReference>